<keyword evidence="2" id="KW-0812">Transmembrane</keyword>
<proteinExistence type="predicted"/>
<evidence type="ECO:0000313" key="3">
    <source>
        <dbReference type="EMBL" id="SDH32250.1"/>
    </source>
</evidence>
<reference evidence="3 4" key="1">
    <citation type="submission" date="2016-10" db="EMBL/GenBank/DDBJ databases">
        <authorList>
            <person name="de Groot N.N."/>
        </authorList>
    </citation>
    <scope>NUCLEOTIDE SEQUENCE [LARGE SCALE GENOMIC DNA]</scope>
    <source>
        <strain evidence="3 4">CGMCC 4.3143</strain>
    </source>
</reference>
<accession>A0A1G8BI48</accession>
<dbReference type="RefSeq" id="WP_093089327.1">
    <property type="nucleotide sequence ID" value="NZ_FNBE01000021.1"/>
</dbReference>
<gene>
    <name evidence="3" type="ORF">SAMN05216377_12129</name>
</gene>
<protein>
    <submittedName>
        <fullName evidence="3">Uncharacterized protein</fullName>
    </submittedName>
</protein>
<keyword evidence="2" id="KW-1133">Transmembrane helix</keyword>
<dbReference type="Proteomes" id="UP000198967">
    <property type="component" value="Unassembled WGS sequence"/>
</dbReference>
<dbReference type="EMBL" id="FNBE01000021">
    <property type="protein sequence ID" value="SDH32250.1"/>
    <property type="molecule type" value="Genomic_DNA"/>
</dbReference>
<evidence type="ECO:0000313" key="4">
    <source>
        <dbReference type="Proteomes" id="UP000198967"/>
    </source>
</evidence>
<evidence type="ECO:0000256" key="1">
    <source>
        <dbReference type="SAM" id="MobiDB-lite"/>
    </source>
</evidence>
<dbReference type="STRING" id="366584.SAMN05216377_12129"/>
<keyword evidence="4" id="KW-1185">Reference proteome</keyword>
<name>A0A1G8BI48_PSEOR</name>
<feature type="transmembrane region" description="Helical" evidence="2">
    <location>
        <begin position="36"/>
        <end position="60"/>
    </location>
</feature>
<dbReference type="AlphaFoldDB" id="A0A1G8BI48"/>
<dbReference type="OrthoDB" id="9991150at2"/>
<evidence type="ECO:0000256" key="2">
    <source>
        <dbReference type="SAM" id="Phobius"/>
    </source>
</evidence>
<keyword evidence="2" id="KW-0472">Membrane</keyword>
<sequence length="99" mass="10299">MAAEHPEWTRRGPGRFLLWWPFLSFVLMAVLPDAGIVPIVASGAGLALLGIVATVAARVLHRRILLHRAAGRPAALPEGGGGPVVPGTVVEVDPSPRAA</sequence>
<organism evidence="3 4">
    <name type="scientific">Pseudonocardia oroxyli</name>
    <dbReference type="NCBI Taxonomy" id="366584"/>
    <lineage>
        <taxon>Bacteria</taxon>
        <taxon>Bacillati</taxon>
        <taxon>Actinomycetota</taxon>
        <taxon>Actinomycetes</taxon>
        <taxon>Pseudonocardiales</taxon>
        <taxon>Pseudonocardiaceae</taxon>
        <taxon>Pseudonocardia</taxon>
    </lineage>
</organism>
<feature type="transmembrane region" description="Helical" evidence="2">
    <location>
        <begin position="12"/>
        <end position="30"/>
    </location>
</feature>
<feature type="region of interest" description="Disordered" evidence="1">
    <location>
        <begin position="73"/>
        <end position="99"/>
    </location>
</feature>